<keyword evidence="4" id="KW-0133">Cell shape</keyword>
<gene>
    <name evidence="8" type="primary">gpsB</name>
    <name evidence="8" type="ORF">LrDSM24759_12160</name>
</gene>
<dbReference type="PANTHER" id="PTHR35794">
    <property type="entry name" value="CELL DIVISION PROTEIN DIVIVA"/>
    <property type="match status" value="1"/>
</dbReference>
<feature type="compositionally biased region" description="Polar residues" evidence="7">
    <location>
        <begin position="79"/>
        <end position="101"/>
    </location>
</feature>
<accession>A0A2Z6TGT8</accession>
<dbReference type="NCBIfam" id="TIGR03544">
    <property type="entry name" value="DivI1A_domain"/>
    <property type="match status" value="1"/>
</dbReference>
<evidence type="ECO:0000256" key="4">
    <source>
        <dbReference type="ARBA" id="ARBA00022960"/>
    </source>
</evidence>
<evidence type="ECO:0000313" key="8">
    <source>
        <dbReference type="EMBL" id="GBG05302.1"/>
    </source>
</evidence>
<dbReference type="EMBL" id="BFBY01000010">
    <property type="protein sequence ID" value="GBG05302.1"/>
    <property type="molecule type" value="Genomic_DNA"/>
</dbReference>
<dbReference type="GO" id="GO:0008360">
    <property type="term" value="P:regulation of cell shape"/>
    <property type="evidence" value="ECO:0007669"/>
    <property type="project" value="UniProtKB-KW"/>
</dbReference>
<protein>
    <submittedName>
        <fullName evidence="8">Cell division protein GpsB</fullName>
    </submittedName>
</protein>
<dbReference type="InterPro" id="IPR019933">
    <property type="entry name" value="DivIVA_domain"/>
</dbReference>
<dbReference type="InterPro" id="IPR007793">
    <property type="entry name" value="DivIVA_fam"/>
</dbReference>
<dbReference type="PIRSF" id="PIRSF029938">
    <property type="entry name" value="UCP029938"/>
    <property type="match status" value="1"/>
</dbReference>
<sequence>MDLNDIRLSPNDILKKQFKVKMKGYDQEEVDTYLDQIISDYEVFAKIIAGLNDKVNQLENQLTTNTSSNSDNEDDVKTYQPSRPQSYESPVSTASEPIENETTNVAMIQRISTLERKVYNLEQRLNAQDRTYQAN</sequence>
<evidence type="ECO:0000256" key="1">
    <source>
        <dbReference type="ARBA" id="ARBA00004496"/>
    </source>
</evidence>
<keyword evidence="3 8" id="KW-0132">Cell division</keyword>
<dbReference type="InterPro" id="IPR011229">
    <property type="entry name" value="Cell_cycle_GpsB"/>
</dbReference>
<reference evidence="9" key="1">
    <citation type="submission" date="2018-03" db="EMBL/GenBank/DDBJ databases">
        <title>New taxa in the Lactobacillus gasseri group.</title>
        <authorList>
            <person name="Tanizawa Y."/>
            <person name="Tohno M."/>
            <person name="Endo A."/>
            <person name="Arita M."/>
        </authorList>
    </citation>
    <scope>NUCLEOTIDE SEQUENCE [LARGE SCALE GENOMIC DNA]</scope>
    <source>
        <strain evidence="9">DSM 24759</strain>
    </source>
</reference>
<dbReference type="Pfam" id="PF05103">
    <property type="entry name" value="DivIVA"/>
    <property type="match status" value="1"/>
</dbReference>
<evidence type="ECO:0000256" key="3">
    <source>
        <dbReference type="ARBA" id="ARBA00022618"/>
    </source>
</evidence>
<dbReference type="RefSeq" id="WP_117118632.1">
    <property type="nucleotide sequence ID" value="NZ_BFBY01000010.1"/>
</dbReference>
<proteinExistence type="predicted"/>
<keyword evidence="2" id="KW-0963">Cytoplasm</keyword>
<keyword evidence="6" id="KW-0131">Cell cycle</keyword>
<keyword evidence="9" id="KW-1185">Reference proteome</keyword>
<dbReference type="GO" id="GO:0005737">
    <property type="term" value="C:cytoplasm"/>
    <property type="evidence" value="ECO:0007669"/>
    <property type="project" value="UniProtKB-SubCell"/>
</dbReference>
<dbReference type="OrthoDB" id="389699at2"/>
<keyword evidence="5" id="KW-0175">Coiled coil</keyword>
<comment type="caution">
    <text evidence="8">The sequence shown here is derived from an EMBL/GenBank/DDBJ whole genome shotgun (WGS) entry which is preliminary data.</text>
</comment>
<dbReference type="Proteomes" id="UP000257317">
    <property type="component" value="Unassembled WGS sequence"/>
</dbReference>
<dbReference type="GO" id="GO:0051301">
    <property type="term" value="P:cell division"/>
    <property type="evidence" value="ECO:0007669"/>
    <property type="project" value="UniProtKB-KW"/>
</dbReference>
<dbReference type="PANTHER" id="PTHR35794:SF1">
    <property type="entry name" value="CELL CYCLE PROTEIN GPSB"/>
    <property type="match status" value="1"/>
</dbReference>
<name>A0A2Z6TGT8_9LACO</name>
<evidence type="ECO:0000313" key="9">
    <source>
        <dbReference type="Proteomes" id="UP000257317"/>
    </source>
</evidence>
<dbReference type="AlphaFoldDB" id="A0A2Z6TGT8"/>
<feature type="region of interest" description="Disordered" evidence="7">
    <location>
        <begin position="62"/>
        <end position="101"/>
    </location>
</feature>
<evidence type="ECO:0000256" key="7">
    <source>
        <dbReference type="SAM" id="MobiDB-lite"/>
    </source>
</evidence>
<dbReference type="Gene3D" id="6.10.250.660">
    <property type="match status" value="1"/>
</dbReference>
<evidence type="ECO:0000256" key="6">
    <source>
        <dbReference type="ARBA" id="ARBA00023306"/>
    </source>
</evidence>
<comment type="subcellular location">
    <subcellularLocation>
        <location evidence="1">Cytoplasm</location>
    </subcellularLocation>
</comment>
<evidence type="ECO:0000256" key="2">
    <source>
        <dbReference type="ARBA" id="ARBA00022490"/>
    </source>
</evidence>
<evidence type="ECO:0000256" key="5">
    <source>
        <dbReference type="ARBA" id="ARBA00023054"/>
    </source>
</evidence>
<organism evidence="8 9">
    <name type="scientific">Lactobacillus rodentium</name>
    <dbReference type="NCBI Taxonomy" id="947835"/>
    <lineage>
        <taxon>Bacteria</taxon>
        <taxon>Bacillati</taxon>
        <taxon>Bacillota</taxon>
        <taxon>Bacilli</taxon>
        <taxon>Lactobacillales</taxon>
        <taxon>Lactobacillaceae</taxon>
        <taxon>Lactobacillus</taxon>
    </lineage>
</organism>